<dbReference type="SUPFAM" id="SSF55729">
    <property type="entry name" value="Acyl-CoA N-acyltransferases (Nat)"/>
    <property type="match status" value="1"/>
</dbReference>
<protein>
    <submittedName>
        <fullName evidence="4">Ribosomal-protein-alanine N-acetyltransferase</fullName>
    </submittedName>
</protein>
<gene>
    <name evidence="4" type="ORF">LEQ_0730</name>
</gene>
<dbReference type="AlphaFoldDB" id="V7I0A6"/>
<sequence>MMMIATFKEFKQKIIRNIFQNQNQLQFASRRLTWAGHEYLLCRAVIPDIAEMLEIQRQVYGGQVPWNEEVFRKELSQKKAHLYLVVRYHDELVAFAGIDLERNPKQAHITNIAVLPQYQGRKIGTMLMELLLTQAQDAGCHLVSLEVATKNQVAQQLYRTLGFRVVKVQTNYYLPEGEDAYLMEKELRRRGTN</sequence>
<keyword evidence="2" id="KW-0012">Acyltransferase</keyword>
<evidence type="ECO:0000256" key="1">
    <source>
        <dbReference type="ARBA" id="ARBA00022679"/>
    </source>
</evidence>
<evidence type="ECO:0000313" key="4">
    <source>
        <dbReference type="EMBL" id="ETA74716.1"/>
    </source>
</evidence>
<evidence type="ECO:0000313" key="5">
    <source>
        <dbReference type="Proteomes" id="UP000018559"/>
    </source>
</evidence>
<dbReference type="Gene3D" id="3.40.630.30">
    <property type="match status" value="1"/>
</dbReference>
<dbReference type="InterPro" id="IPR000182">
    <property type="entry name" value="GNAT_dom"/>
</dbReference>
<accession>V7I0A6</accession>
<dbReference type="InterPro" id="IPR050832">
    <property type="entry name" value="Bact_Acetyltransf"/>
</dbReference>
<dbReference type="PATRIC" id="fig|1392007.3.peg.497"/>
<dbReference type="CDD" id="cd04301">
    <property type="entry name" value="NAT_SF"/>
    <property type="match status" value="1"/>
</dbReference>
<keyword evidence="1 4" id="KW-0808">Transferase</keyword>
<dbReference type="PANTHER" id="PTHR43877">
    <property type="entry name" value="AMINOALKYLPHOSPHONATE N-ACETYLTRANSFERASE-RELATED-RELATED"/>
    <property type="match status" value="1"/>
</dbReference>
<evidence type="ECO:0000256" key="2">
    <source>
        <dbReference type="ARBA" id="ARBA00023315"/>
    </source>
</evidence>
<dbReference type="PANTHER" id="PTHR43877:SF2">
    <property type="entry name" value="AMINOALKYLPHOSPHONATE N-ACETYLTRANSFERASE-RELATED"/>
    <property type="match status" value="1"/>
</dbReference>
<evidence type="ECO:0000259" key="3">
    <source>
        <dbReference type="PROSITE" id="PS51186"/>
    </source>
</evidence>
<dbReference type="Proteomes" id="UP000018559">
    <property type="component" value="Unassembled WGS sequence"/>
</dbReference>
<keyword evidence="5" id="KW-1185">Reference proteome</keyword>
<dbReference type="GO" id="GO:0008080">
    <property type="term" value="F:N-acetyltransferase activity"/>
    <property type="evidence" value="ECO:0007669"/>
    <property type="project" value="InterPro"/>
</dbReference>
<feature type="domain" description="N-acetyltransferase" evidence="3">
    <location>
        <begin position="40"/>
        <end position="188"/>
    </location>
</feature>
<organism evidence="4 5">
    <name type="scientific">Ligilactobacillus equi DPC 6820</name>
    <dbReference type="NCBI Taxonomy" id="1392007"/>
    <lineage>
        <taxon>Bacteria</taxon>
        <taxon>Bacillati</taxon>
        <taxon>Bacillota</taxon>
        <taxon>Bacilli</taxon>
        <taxon>Lactobacillales</taxon>
        <taxon>Lactobacillaceae</taxon>
        <taxon>Ligilactobacillus</taxon>
    </lineage>
</organism>
<dbReference type="NCBIfam" id="TIGR01575">
    <property type="entry name" value="rimI"/>
    <property type="match status" value="1"/>
</dbReference>
<name>V7I0A6_9LACO</name>
<dbReference type="Pfam" id="PF00583">
    <property type="entry name" value="Acetyltransf_1"/>
    <property type="match status" value="1"/>
</dbReference>
<reference evidence="4 5" key="1">
    <citation type="journal article" date="2014" name="Genome Announc.">
        <title>The Genome of the Predominant Equine Lactobacillus Species, Lactobacillus equi, Is Reflective of Its Lifestyle Adaptations to an Herbivorous Host.</title>
        <authorList>
            <person name="O'Donnell M.M."/>
            <person name="Harris H.M."/>
            <person name="O'Toole P.W."/>
            <person name="Ross R.P."/>
        </authorList>
    </citation>
    <scope>NUCLEOTIDE SEQUENCE [LARGE SCALE GENOMIC DNA]</scope>
    <source>
        <strain evidence="4 5">DPC 6820</strain>
    </source>
</reference>
<proteinExistence type="predicted"/>
<comment type="caution">
    <text evidence="4">The sequence shown here is derived from an EMBL/GenBank/DDBJ whole genome shotgun (WGS) entry which is preliminary data.</text>
</comment>
<dbReference type="InterPro" id="IPR006464">
    <property type="entry name" value="AcTrfase_RimI/Ard1"/>
</dbReference>
<dbReference type="PROSITE" id="PS51186">
    <property type="entry name" value="GNAT"/>
    <property type="match status" value="1"/>
</dbReference>
<dbReference type="InterPro" id="IPR016181">
    <property type="entry name" value="Acyl_CoA_acyltransferase"/>
</dbReference>
<dbReference type="EMBL" id="AWWH01000048">
    <property type="protein sequence ID" value="ETA74716.1"/>
    <property type="molecule type" value="Genomic_DNA"/>
</dbReference>